<dbReference type="PANTHER" id="PTHR23501">
    <property type="entry name" value="MAJOR FACILITATOR SUPERFAMILY"/>
    <property type="match status" value="1"/>
</dbReference>
<feature type="signal peptide" evidence="7">
    <location>
        <begin position="1"/>
        <end position="19"/>
    </location>
</feature>
<sequence length="135" mass="14432">MFSLSLSLFLAAVDTTIVATAIPKIGSDFNALEQASWIATAYILSFDALQPMYGKLSDIFGRKNSLLVAVFVFLLGSVMCGVSTNMIMIIAMRALQGAGGAGVFGIVFITTADMIPLYARGSCWEIMKISFAEVN</sequence>
<dbReference type="GO" id="GO:0022857">
    <property type="term" value="F:transmembrane transporter activity"/>
    <property type="evidence" value="ECO:0007669"/>
    <property type="project" value="InterPro"/>
</dbReference>
<dbReference type="EMBL" id="JAEPQZ010000004">
    <property type="protein sequence ID" value="KAG2182177.1"/>
    <property type="molecule type" value="Genomic_DNA"/>
</dbReference>
<keyword evidence="2" id="KW-0813">Transport</keyword>
<dbReference type="InterPro" id="IPR036259">
    <property type="entry name" value="MFS_trans_sf"/>
</dbReference>
<feature type="chain" id="PRO_5034790839" description="Major facilitator superfamily (MFS) profile domain-containing protein" evidence="7">
    <location>
        <begin position="20"/>
        <end position="135"/>
    </location>
</feature>
<evidence type="ECO:0000256" key="6">
    <source>
        <dbReference type="SAM" id="Phobius"/>
    </source>
</evidence>
<dbReference type="PANTHER" id="PTHR23501:SF191">
    <property type="entry name" value="VACUOLAR BASIC AMINO ACID TRANSPORTER 4"/>
    <property type="match status" value="1"/>
</dbReference>
<dbReference type="GO" id="GO:0012505">
    <property type="term" value="C:endomembrane system"/>
    <property type="evidence" value="ECO:0007669"/>
    <property type="project" value="UniProtKB-SubCell"/>
</dbReference>
<reference evidence="9" key="1">
    <citation type="submission" date="2020-12" db="EMBL/GenBank/DDBJ databases">
        <title>Metabolic potential, ecology and presence of endohyphal bacteria is reflected in genomic diversity of Mucoromycotina.</title>
        <authorList>
            <person name="Muszewska A."/>
            <person name="Okrasinska A."/>
            <person name="Steczkiewicz K."/>
            <person name="Drgas O."/>
            <person name="Orlowska M."/>
            <person name="Perlinska-Lenart U."/>
            <person name="Aleksandrzak-Piekarczyk T."/>
            <person name="Szatraj K."/>
            <person name="Zielenkiewicz U."/>
            <person name="Pilsyk S."/>
            <person name="Malc E."/>
            <person name="Mieczkowski P."/>
            <person name="Kruszewska J.S."/>
            <person name="Biernat P."/>
            <person name="Pawlowska J."/>
        </authorList>
    </citation>
    <scope>NUCLEOTIDE SEQUENCE</scope>
    <source>
        <strain evidence="9">WA0000067209</strain>
    </source>
</reference>
<proteinExistence type="predicted"/>
<evidence type="ECO:0000256" key="1">
    <source>
        <dbReference type="ARBA" id="ARBA00004127"/>
    </source>
</evidence>
<keyword evidence="7" id="KW-0732">Signal</keyword>
<evidence type="ECO:0000256" key="5">
    <source>
        <dbReference type="ARBA" id="ARBA00023136"/>
    </source>
</evidence>
<dbReference type="GO" id="GO:0005886">
    <property type="term" value="C:plasma membrane"/>
    <property type="evidence" value="ECO:0007669"/>
    <property type="project" value="TreeGrafter"/>
</dbReference>
<comment type="subcellular location">
    <subcellularLocation>
        <location evidence="1">Endomembrane system</location>
        <topology evidence="1">Multi-pass membrane protein</topology>
    </subcellularLocation>
</comment>
<dbReference type="AlphaFoldDB" id="A0A8H7PXN0"/>
<name>A0A8H7PXN0_MORIS</name>
<keyword evidence="4 6" id="KW-1133">Transmembrane helix</keyword>
<dbReference type="InterPro" id="IPR011701">
    <property type="entry name" value="MFS"/>
</dbReference>
<evidence type="ECO:0000256" key="3">
    <source>
        <dbReference type="ARBA" id="ARBA00022692"/>
    </source>
</evidence>
<evidence type="ECO:0000313" key="10">
    <source>
        <dbReference type="Proteomes" id="UP000654370"/>
    </source>
</evidence>
<feature type="transmembrane region" description="Helical" evidence="6">
    <location>
        <begin position="66"/>
        <end position="92"/>
    </location>
</feature>
<evidence type="ECO:0000256" key="2">
    <source>
        <dbReference type="ARBA" id="ARBA00022448"/>
    </source>
</evidence>
<accession>A0A8H7PXN0</accession>
<evidence type="ECO:0000259" key="8">
    <source>
        <dbReference type="PROSITE" id="PS50850"/>
    </source>
</evidence>
<dbReference type="Proteomes" id="UP000654370">
    <property type="component" value="Unassembled WGS sequence"/>
</dbReference>
<evidence type="ECO:0000256" key="4">
    <source>
        <dbReference type="ARBA" id="ARBA00022989"/>
    </source>
</evidence>
<keyword evidence="10" id="KW-1185">Reference proteome</keyword>
<evidence type="ECO:0000256" key="7">
    <source>
        <dbReference type="SAM" id="SignalP"/>
    </source>
</evidence>
<evidence type="ECO:0000313" key="9">
    <source>
        <dbReference type="EMBL" id="KAG2182177.1"/>
    </source>
</evidence>
<dbReference type="Pfam" id="PF07690">
    <property type="entry name" value="MFS_1"/>
    <property type="match status" value="1"/>
</dbReference>
<dbReference type="SUPFAM" id="SSF103473">
    <property type="entry name" value="MFS general substrate transporter"/>
    <property type="match status" value="1"/>
</dbReference>
<organism evidence="9 10">
    <name type="scientific">Mortierella isabellina</name>
    <name type="common">Filamentous fungus</name>
    <name type="synonym">Umbelopsis isabellina</name>
    <dbReference type="NCBI Taxonomy" id="91625"/>
    <lineage>
        <taxon>Eukaryota</taxon>
        <taxon>Fungi</taxon>
        <taxon>Fungi incertae sedis</taxon>
        <taxon>Mucoromycota</taxon>
        <taxon>Mucoromycotina</taxon>
        <taxon>Umbelopsidomycetes</taxon>
        <taxon>Umbelopsidales</taxon>
        <taxon>Umbelopsidaceae</taxon>
        <taxon>Umbelopsis</taxon>
    </lineage>
</organism>
<feature type="domain" description="Major facilitator superfamily (MFS) profile" evidence="8">
    <location>
        <begin position="1"/>
        <end position="135"/>
    </location>
</feature>
<gene>
    <name evidence="9" type="ORF">INT43_007104</name>
</gene>
<dbReference type="Gene3D" id="1.20.1720.10">
    <property type="entry name" value="Multidrug resistance protein D"/>
    <property type="match status" value="1"/>
</dbReference>
<feature type="transmembrane region" description="Helical" evidence="6">
    <location>
        <begin position="98"/>
        <end position="119"/>
    </location>
</feature>
<keyword evidence="5 6" id="KW-0472">Membrane</keyword>
<comment type="caution">
    <text evidence="9">The sequence shown here is derived from an EMBL/GenBank/DDBJ whole genome shotgun (WGS) entry which is preliminary data.</text>
</comment>
<dbReference type="InterPro" id="IPR020846">
    <property type="entry name" value="MFS_dom"/>
</dbReference>
<dbReference type="OrthoDB" id="10021397at2759"/>
<keyword evidence="3 6" id="KW-0812">Transmembrane</keyword>
<dbReference type="PROSITE" id="PS50850">
    <property type="entry name" value="MFS"/>
    <property type="match status" value="1"/>
</dbReference>
<protein>
    <recommendedName>
        <fullName evidence="8">Major facilitator superfamily (MFS) profile domain-containing protein</fullName>
    </recommendedName>
</protein>